<sequence>MVIYVNEVLPPDIQKGEGKSVDEYLSEGFNLIISNPKILFPFVIPLIVNVLYGVYLLEHFFRGLHFTSIQLFKVSIPNWGHFLMISILAVIIIVVFMLWGIESIAYFVIKEQNISKAISFGVKRLPVAFVNYIIILLIISALFVPVVVVHSLWLIIPYSFLIAILVSPLIFLLSPVIIEKTFGIVDTFVLYKRTFKRSLILGLLYSLVSSAVSSLIPIVGGALNVLLVIPGFVATYSLLYRDYREKGNKESGFISSL</sequence>
<evidence type="ECO:0000256" key="1">
    <source>
        <dbReference type="SAM" id="Phobius"/>
    </source>
</evidence>
<evidence type="ECO:0000313" key="3">
    <source>
        <dbReference type="Proteomes" id="UP000066042"/>
    </source>
</evidence>
<feature type="transmembrane region" description="Helical" evidence="1">
    <location>
        <begin position="129"/>
        <end position="149"/>
    </location>
</feature>
<dbReference type="STRING" id="55802.TBCH5v1_0236"/>
<protein>
    <recommendedName>
        <fullName evidence="4">Glycerophosphoryl diester phosphodiesterase membrane domain-containing protein</fullName>
    </recommendedName>
</protein>
<keyword evidence="1" id="KW-0472">Membrane</keyword>
<feature type="transmembrane region" description="Helical" evidence="1">
    <location>
        <begin position="199"/>
        <end position="216"/>
    </location>
</feature>
<evidence type="ECO:0008006" key="4">
    <source>
        <dbReference type="Google" id="ProtNLM"/>
    </source>
</evidence>
<reference evidence="2 3" key="1">
    <citation type="journal article" date="2016" name="Genome Announc.">
        <title>Complete genome sequence of the hyperthermophilic and piezophilic archaeon Thermococcus barophilus Ch5, capable of growth at the expense of hydrogenogenesis from carbon monoxide and formate.</title>
        <authorList>
            <person name="Oger P."/>
            <person name="Sokolova T.G."/>
            <person name="Kozhevnikova D.A."/>
            <person name="Taranov E.A."/>
            <person name="Vannier P."/>
            <person name="Lee H.S."/>
            <person name="Kwon K.K."/>
            <person name="Kang S.G."/>
            <person name="Lee J.H."/>
            <person name="Bonch-Osmolovskaya E.A."/>
            <person name="Lebedinsky A.V."/>
        </authorList>
    </citation>
    <scope>NUCLEOTIDE SEQUENCE [LARGE SCALE GENOMIC DNA]</scope>
    <source>
        <strain evidence="3">Ch5</strain>
    </source>
</reference>
<keyword evidence="1" id="KW-0812">Transmembrane</keyword>
<keyword evidence="1" id="KW-1133">Transmembrane helix</keyword>
<feature type="transmembrane region" description="Helical" evidence="1">
    <location>
        <begin position="38"/>
        <end position="61"/>
    </location>
</feature>
<feature type="transmembrane region" description="Helical" evidence="1">
    <location>
        <begin position="81"/>
        <end position="109"/>
    </location>
</feature>
<organism evidence="2 3">
    <name type="scientific">Thermococcus barophilus</name>
    <dbReference type="NCBI Taxonomy" id="55802"/>
    <lineage>
        <taxon>Archaea</taxon>
        <taxon>Methanobacteriati</taxon>
        <taxon>Methanobacteriota</taxon>
        <taxon>Thermococci</taxon>
        <taxon>Thermococcales</taxon>
        <taxon>Thermococcaceae</taxon>
        <taxon>Thermococcus</taxon>
    </lineage>
</organism>
<dbReference type="EMBL" id="CP013050">
    <property type="protein sequence ID" value="ALM74214.1"/>
    <property type="molecule type" value="Genomic_DNA"/>
</dbReference>
<evidence type="ECO:0000313" key="2">
    <source>
        <dbReference type="EMBL" id="ALM74214.1"/>
    </source>
</evidence>
<accession>A0A0S1X8T9</accession>
<feature type="transmembrane region" description="Helical" evidence="1">
    <location>
        <begin position="222"/>
        <end position="240"/>
    </location>
</feature>
<name>A0A0S1X8T9_THEBA</name>
<feature type="transmembrane region" description="Helical" evidence="1">
    <location>
        <begin position="155"/>
        <end position="178"/>
    </location>
</feature>
<gene>
    <name evidence="2" type="ORF">TBCH5v1_0236</name>
</gene>
<dbReference type="PATRIC" id="fig|55802.8.peg.233"/>
<dbReference type="AlphaFoldDB" id="A0A0S1X8T9"/>
<dbReference type="Proteomes" id="UP000066042">
    <property type="component" value="Chromosome"/>
</dbReference>
<proteinExistence type="predicted"/>